<feature type="repeat" description="ANK" evidence="3">
    <location>
        <begin position="1041"/>
        <end position="1073"/>
    </location>
</feature>
<evidence type="ECO:0000256" key="3">
    <source>
        <dbReference type="PROSITE-ProRule" id="PRU00023"/>
    </source>
</evidence>
<dbReference type="Gene3D" id="1.25.40.20">
    <property type="entry name" value="Ankyrin repeat-containing domain"/>
    <property type="match status" value="4"/>
</dbReference>
<dbReference type="PANTHER" id="PTHR24198">
    <property type="entry name" value="ANKYRIN REPEAT AND PROTEIN KINASE DOMAIN-CONTAINING PROTEIN"/>
    <property type="match status" value="1"/>
</dbReference>
<dbReference type="Proteomes" id="UP001489902">
    <property type="component" value="Chromosome 6"/>
</dbReference>
<dbReference type="InterPro" id="IPR036770">
    <property type="entry name" value="Ankyrin_rpt-contain_sf"/>
</dbReference>
<keyword evidence="6" id="KW-1185">Reference proteome</keyword>
<dbReference type="PRINTS" id="PR01415">
    <property type="entry name" value="ANKYRIN"/>
</dbReference>
<reference evidence="5 6" key="1">
    <citation type="submission" date="2024-04" db="EMBL/GenBank/DDBJ databases">
        <title>Complete genome sequence of Fusarium acuminatum.</title>
        <authorList>
            <person name="Lan B."/>
        </authorList>
    </citation>
    <scope>NUCLEOTIDE SEQUENCE [LARGE SCALE GENOMIC DNA]</scope>
    <source>
        <strain evidence="5">1A</strain>
    </source>
</reference>
<keyword evidence="1" id="KW-0677">Repeat</keyword>
<dbReference type="PANTHER" id="PTHR24198:SF193">
    <property type="match status" value="1"/>
</dbReference>
<evidence type="ECO:0000313" key="6">
    <source>
        <dbReference type="Proteomes" id="UP001489902"/>
    </source>
</evidence>
<dbReference type="SUPFAM" id="SSF52540">
    <property type="entry name" value="P-loop containing nucleoside triphosphate hydrolases"/>
    <property type="match status" value="1"/>
</dbReference>
<gene>
    <name evidence="5" type="ORF">QYS62_009681</name>
</gene>
<dbReference type="InterPro" id="IPR056884">
    <property type="entry name" value="NPHP3-like_N"/>
</dbReference>
<sequence length="1418" mass="160588">MFLGTPHRGSDVAFWGNLLAKLADVFTLGSIRTELTEDLKRKSHMLGTICSQFVERSESLHRIFSIYERQRTKGASGLVVEEDSAVIGLPNEIPIPIEADHRSMCKFSNMKSEKYQMVLDCIIEMIEDALDHGCTTQSPLRDRFLRSIKTLDPEEVLRNVTRPSPGTCSWITETSAFQAWRDQSQDQILWISGAPGVGKTTASRFLIEHLRRWLQKSTNSAEKESVVAFFFCASKQWLRNCHVQIAQSLLYQVLSHNKNLFRYLSDSDMQAICDIEGTSKELHMVWRLLTTVLQRSPDHTFWILIDAIDELQDQSRAAFIRRLQHLVSEDLGRKLKFIICDRSSPSARGMLSSVVWIDIRQQDLVCEDIRHFINAKLGDLCSIGTIPWQYQNSIEESLLEISEGNFLQASLAWSHFTIGVSYWSAQVIKSRLEGLRRLSGEARAFYCSLLQKIPEDSQHVAKIGFTWVLGSRKPLSLSELQHAVAISTGQRTWSDLKNALGFNFDAHFEQAFGYLLRVDPDLRVRFSHSTVKELLTSEDSLDPGSSSGIISKFVVRDVDIDAELAKRCITVLSFRDLVKFRDIAREAMADRMRDMFVTSLPERDFLSSLDFSKYDDMDGIESKAETSDRIGKAMIKLGPNELDERTRGLFAYCVFYWNYHCNHGSSDPEVGRSLANFALLRQSHYFLMVSILLGLAKFHRGPFWDNIDQLSRLPPIHFILKAGDYPNVLSDLLQRGEDINGADSRGWPPLLWALLEDRKESLEMILANSKTRLSLTDSSGDHVLHLALEAEVDSELILRLIADPRVELNAKSRKGWTALQWCLSRGALQTITFELLRRRDIDIFDQNEKGLNALDQIFDEGVSEKVALQLISRSDVPENWFEKARNLPPSTQLNWDGLPIDDDAPRTFIYRTASLRWYAVENVIIAREPCKAVLSDGDGYTLLERYAYHGMKQRVVQILKDLPFDIFQKSRDGGSKLLALCTQQDWEQIVNVLIHGFSVPDTSTDSRGRTIAHWASELGWTSLSSLLMSKSKSWLDIKAHNGETALHVAAEYRNQTSCQDLLEAGASYFIRDNNGKLPIHVAADQGHREIVSLLLKRHIQDLRTCETDKEGRSLLHYLVMWHSDSFIRQCLPILRPQVNTKDSKGRTPLHFACIFGNEPAVSVLLSIGADPNKRDGSSMTPLHHAFKEGSVSCAQTLISRGANCGLKDIFDRNIVLLAVLSKSTSTVEYLVRFLQSRRSRSEIARHAGHVDRFSRSALHYLCHWDDAKKLDDDDLEEVVRQADEGWETDTAEAQQVLSPVEWLIKAFVTIGVDINRSDYDYYTPLHTVAMTGNRAAAKALLRVPAIDVSPRDPDGFTPLDWASVNGYDDMAVAMEARGAKHSPSWSWALKPLYYSWHSGLGNDGEIDEHAGQLTSRSE</sequence>
<name>A0ABZ2X9G2_9HYPO</name>
<accession>A0ABZ2X9G2</accession>
<dbReference type="InterPro" id="IPR002110">
    <property type="entry name" value="Ankyrin_rpt"/>
</dbReference>
<evidence type="ECO:0000256" key="1">
    <source>
        <dbReference type="ARBA" id="ARBA00022737"/>
    </source>
</evidence>
<evidence type="ECO:0000259" key="4">
    <source>
        <dbReference type="Pfam" id="PF24883"/>
    </source>
</evidence>
<feature type="domain" description="Nephrocystin 3-like N-terminal" evidence="4">
    <location>
        <begin position="166"/>
        <end position="340"/>
    </location>
</feature>
<evidence type="ECO:0000256" key="2">
    <source>
        <dbReference type="ARBA" id="ARBA00023043"/>
    </source>
</evidence>
<feature type="repeat" description="ANK" evidence="3">
    <location>
        <begin position="1144"/>
        <end position="1176"/>
    </location>
</feature>
<proteinExistence type="predicted"/>
<feature type="repeat" description="ANK" evidence="3">
    <location>
        <begin position="1177"/>
        <end position="1209"/>
    </location>
</feature>
<dbReference type="PROSITE" id="PS50297">
    <property type="entry name" value="ANK_REP_REGION"/>
    <property type="match status" value="4"/>
</dbReference>
<dbReference type="SUPFAM" id="SSF48403">
    <property type="entry name" value="Ankyrin repeat"/>
    <property type="match status" value="3"/>
</dbReference>
<evidence type="ECO:0000313" key="5">
    <source>
        <dbReference type="EMBL" id="WZH48503.1"/>
    </source>
</evidence>
<dbReference type="Gene3D" id="3.40.50.300">
    <property type="entry name" value="P-loop containing nucleotide triphosphate hydrolases"/>
    <property type="match status" value="1"/>
</dbReference>
<protein>
    <submittedName>
        <fullName evidence="5">NACHT domain-containing protein</fullName>
    </submittedName>
</protein>
<dbReference type="SMART" id="SM00248">
    <property type="entry name" value="ANK"/>
    <property type="match status" value="14"/>
</dbReference>
<feature type="repeat" description="ANK" evidence="3">
    <location>
        <begin position="1074"/>
        <end position="1097"/>
    </location>
</feature>
<organism evidence="5 6">
    <name type="scientific">Fusarium acuminatum</name>
    <dbReference type="NCBI Taxonomy" id="5515"/>
    <lineage>
        <taxon>Eukaryota</taxon>
        <taxon>Fungi</taxon>
        <taxon>Dikarya</taxon>
        <taxon>Ascomycota</taxon>
        <taxon>Pezizomycotina</taxon>
        <taxon>Sordariomycetes</taxon>
        <taxon>Hypocreomycetidae</taxon>
        <taxon>Hypocreales</taxon>
        <taxon>Nectriaceae</taxon>
        <taxon>Fusarium</taxon>
        <taxon>Fusarium tricinctum species complex</taxon>
    </lineage>
</organism>
<dbReference type="Pfam" id="PF12796">
    <property type="entry name" value="Ank_2"/>
    <property type="match status" value="3"/>
</dbReference>
<dbReference type="Pfam" id="PF24883">
    <property type="entry name" value="NPHP3_N"/>
    <property type="match status" value="1"/>
</dbReference>
<dbReference type="InterPro" id="IPR027417">
    <property type="entry name" value="P-loop_NTPase"/>
</dbReference>
<dbReference type="EMBL" id="CP151265">
    <property type="protein sequence ID" value="WZH48503.1"/>
    <property type="molecule type" value="Genomic_DNA"/>
</dbReference>
<feature type="repeat" description="ANK" evidence="3">
    <location>
        <begin position="711"/>
        <end position="744"/>
    </location>
</feature>
<dbReference type="PROSITE" id="PS50088">
    <property type="entry name" value="ANK_REPEAT"/>
    <property type="match status" value="5"/>
</dbReference>
<keyword evidence="2 3" id="KW-0040">ANK repeat</keyword>
<dbReference type="Pfam" id="PF00023">
    <property type="entry name" value="Ank"/>
    <property type="match status" value="1"/>
</dbReference>